<reference evidence="6" key="1">
    <citation type="journal article" date="2020" name="Nat. Commun.">
        <title>Large-scale genome sequencing of mycorrhizal fungi provides insights into the early evolution of symbiotic traits.</title>
        <authorList>
            <person name="Miyauchi S."/>
            <person name="Kiss E."/>
            <person name="Kuo A."/>
            <person name="Drula E."/>
            <person name="Kohler A."/>
            <person name="Sanchez-Garcia M."/>
            <person name="Morin E."/>
            <person name="Andreopoulos B."/>
            <person name="Barry K.W."/>
            <person name="Bonito G."/>
            <person name="Buee M."/>
            <person name="Carver A."/>
            <person name="Chen C."/>
            <person name="Cichocki N."/>
            <person name="Clum A."/>
            <person name="Culley D."/>
            <person name="Crous P.W."/>
            <person name="Fauchery L."/>
            <person name="Girlanda M."/>
            <person name="Hayes R.D."/>
            <person name="Keri Z."/>
            <person name="LaButti K."/>
            <person name="Lipzen A."/>
            <person name="Lombard V."/>
            <person name="Magnuson J."/>
            <person name="Maillard F."/>
            <person name="Murat C."/>
            <person name="Nolan M."/>
            <person name="Ohm R.A."/>
            <person name="Pangilinan J."/>
            <person name="Pereira M.F."/>
            <person name="Perotto S."/>
            <person name="Peter M."/>
            <person name="Pfister S."/>
            <person name="Riley R."/>
            <person name="Sitrit Y."/>
            <person name="Stielow J.B."/>
            <person name="Szollosi G."/>
            <person name="Zifcakova L."/>
            <person name="Stursova M."/>
            <person name="Spatafora J.W."/>
            <person name="Tedersoo L."/>
            <person name="Vaario L.M."/>
            <person name="Yamada A."/>
            <person name="Yan M."/>
            <person name="Wang P."/>
            <person name="Xu J."/>
            <person name="Bruns T."/>
            <person name="Baldrian P."/>
            <person name="Vilgalys R."/>
            <person name="Dunand C."/>
            <person name="Henrissat B."/>
            <person name="Grigoriev I.V."/>
            <person name="Hibbett D."/>
            <person name="Nagy L.G."/>
            <person name="Martin F.M."/>
        </authorList>
    </citation>
    <scope>NUCLEOTIDE SEQUENCE</scope>
    <source>
        <strain evidence="6">UP504</strain>
    </source>
</reference>
<dbReference type="Pfam" id="PF00501">
    <property type="entry name" value="AMP-binding"/>
    <property type="match status" value="1"/>
</dbReference>
<feature type="domain" description="AMP-binding enzyme C-terminal" evidence="5">
    <location>
        <begin position="387"/>
        <end position="473"/>
    </location>
</feature>
<dbReference type="Gene3D" id="2.30.38.10">
    <property type="entry name" value="Luciferase, Domain 3"/>
    <property type="match status" value="1"/>
</dbReference>
<dbReference type="OrthoDB" id="1898221at2759"/>
<feature type="domain" description="AMP-dependent synthetase/ligase" evidence="4">
    <location>
        <begin position="1"/>
        <end position="336"/>
    </location>
</feature>
<gene>
    <name evidence="6" type="ORF">BS47DRAFT_1342699</name>
</gene>
<dbReference type="Gene3D" id="3.40.50.980">
    <property type="match status" value="2"/>
</dbReference>
<dbReference type="Proteomes" id="UP000886523">
    <property type="component" value="Unassembled WGS sequence"/>
</dbReference>
<dbReference type="AlphaFoldDB" id="A0A9P6AZ71"/>
<dbReference type="GO" id="GO:0016405">
    <property type="term" value="F:CoA-ligase activity"/>
    <property type="evidence" value="ECO:0007669"/>
    <property type="project" value="TreeGrafter"/>
</dbReference>
<protein>
    <recommendedName>
        <fullName evidence="8">Acetyl-CoA synthetase-like protein</fullName>
    </recommendedName>
</protein>
<evidence type="ECO:0008006" key="8">
    <source>
        <dbReference type="Google" id="ProtNLM"/>
    </source>
</evidence>
<keyword evidence="2" id="KW-0436">Ligase</keyword>
<evidence type="ECO:0000256" key="1">
    <source>
        <dbReference type="ARBA" id="ARBA00006432"/>
    </source>
</evidence>
<dbReference type="SUPFAM" id="SSF56801">
    <property type="entry name" value="Acetyl-CoA synthetase-like"/>
    <property type="match status" value="1"/>
</dbReference>
<dbReference type="PANTHER" id="PTHR24096:SF149">
    <property type="entry name" value="AMP-BINDING DOMAIN-CONTAINING PROTEIN-RELATED"/>
    <property type="match status" value="1"/>
</dbReference>
<accession>A0A9P6AZ71</accession>
<comment type="caution">
    <text evidence="6">The sequence shown here is derived from an EMBL/GenBank/DDBJ whole genome shotgun (WGS) entry which is preliminary data.</text>
</comment>
<dbReference type="Gene3D" id="3.30.300.30">
    <property type="match status" value="1"/>
</dbReference>
<evidence type="ECO:0000259" key="4">
    <source>
        <dbReference type="Pfam" id="PF00501"/>
    </source>
</evidence>
<keyword evidence="7" id="KW-1185">Reference proteome</keyword>
<name>A0A9P6AZ71_9AGAM</name>
<evidence type="ECO:0000259" key="5">
    <source>
        <dbReference type="Pfam" id="PF13193"/>
    </source>
</evidence>
<dbReference type="EMBL" id="MU128957">
    <property type="protein sequence ID" value="KAF9514721.1"/>
    <property type="molecule type" value="Genomic_DNA"/>
</dbReference>
<evidence type="ECO:0000313" key="6">
    <source>
        <dbReference type="EMBL" id="KAF9514721.1"/>
    </source>
</evidence>
<dbReference type="Pfam" id="PF13193">
    <property type="entry name" value="AMP-binding_C"/>
    <property type="match status" value="1"/>
</dbReference>
<evidence type="ECO:0000313" key="7">
    <source>
        <dbReference type="Proteomes" id="UP000886523"/>
    </source>
</evidence>
<dbReference type="InterPro" id="IPR000873">
    <property type="entry name" value="AMP-dep_synth/lig_dom"/>
</dbReference>
<feature type="chain" id="PRO_5040387947" description="Acetyl-CoA synthetase-like protein" evidence="3">
    <location>
        <begin position="28"/>
        <end position="496"/>
    </location>
</feature>
<comment type="similarity">
    <text evidence="1">Belongs to the ATP-dependent AMP-binding enzyme family.</text>
</comment>
<evidence type="ECO:0000256" key="2">
    <source>
        <dbReference type="ARBA" id="ARBA00022598"/>
    </source>
</evidence>
<proteinExistence type="inferred from homology"/>
<dbReference type="PANTHER" id="PTHR24096">
    <property type="entry name" value="LONG-CHAIN-FATTY-ACID--COA LIGASE"/>
    <property type="match status" value="1"/>
</dbReference>
<dbReference type="InterPro" id="IPR025110">
    <property type="entry name" value="AMP-bd_C"/>
</dbReference>
<feature type="signal peptide" evidence="3">
    <location>
        <begin position="1"/>
        <end position="27"/>
    </location>
</feature>
<keyword evidence="3" id="KW-0732">Signal</keyword>
<evidence type="ECO:0000256" key="3">
    <source>
        <dbReference type="SAM" id="SignalP"/>
    </source>
</evidence>
<sequence length="496" mass="55332">MIFSPNSLAWPLTLFGLVAAGLRSTLASSLYTPPELAHQLKDSGARMIFVHPTLFPVLIKTFGLLGISDHEARRRVVIMSYVDQDRADEKAAKIGPEWTRLNELFGEGRLHSEELFVGDQAHETAFLTTGLSKGVELTHRNIIALVTCFLTCFEKADPKTDVTAAPLPFYHIALMMNLMCDFVAQVPEVIVPRFEPNSFAKTIEQYKVSRMHFVPPILVTMSFHPAFDKHNMTTLKLLSGGAAPLGDGLVNKVLAKFADRGNNQLKITQGYGLTETASQTHWLKVQDSMRKVGSVGWLLPNLQARLVDDDENDIKPGPENRGELWVRGPTVMKGYWNNPTATKRAITPDGWFKTGDIVIVDDEDFFRVVDRKKELIKYKGFQVPPAELEALLLSKEDILDAAVIGVQSPEEATELPCAYIVASRNAELLKDPKAAAAFGEEVQRWMKPKVSHYKYLRGGVFIIEAIPKTGSGKILRSNLRELAKKQRLEQALQSRL</sequence>
<organism evidence="6 7">
    <name type="scientific">Hydnum rufescens UP504</name>
    <dbReference type="NCBI Taxonomy" id="1448309"/>
    <lineage>
        <taxon>Eukaryota</taxon>
        <taxon>Fungi</taxon>
        <taxon>Dikarya</taxon>
        <taxon>Basidiomycota</taxon>
        <taxon>Agaricomycotina</taxon>
        <taxon>Agaricomycetes</taxon>
        <taxon>Cantharellales</taxon>
        <taxon>Hydnaceae</taxon>
        <taxon>Hydnum</taxon>
    </lineage>
</organism>
<dbReference type="InterPro" id="IPR045851">
    <property type="entry name" value="AMP-bd_C_sf"/>
</dbReference>